<name>A0A5J6JK79_STRVI</name>
<dbReference type="PROSITE" id="PS00221">
    <property type="entry name" value="MIP"/>
    <property type="match status" value="1"/>
</dbReference>
<dbReference type="Gene3D" id="1.20.1080.10">
    <property type="entry name" value="Glycerol uptake facilitator protein"/>
    <property type="match status" value="1"/>
</dbReference>
<feature type="transmembrane region" description="Helical" evidence="8">
    <location>
        <begin position="187"/>
        <end position="207"/>
    </location>
</feature>
<dbReference type="AlphaFoldDB" id="A0A5J6JK79"/>
<feature type="transmembrane region" description="Helical" evidence="8">
    <location>
        <begin position="65"/>
        <end position="86"/>
    </location>
</feature>
<dbReference type="PANTHER" id="PTHR45724:SF13">
    <property type="entry name" value="AQUAPORIN NIP1-1-RELATED"/>
    <property type="match status" value="1"/>
</dbReference>
<evidence type="ECO:0000256" key="6">
    <source>
        <dbReference type="RuleBase" id="RU000477"/>
    </source>
</evidence>
<dbReference type="SUPFAM" id="SSF81338">
    <property type="entry name" value="Aquaporin-like"/>
    <property type="match status" value="1"/>
</dbReference>
<keyword evidence="2 6" id="KW-0813">Transport</keyword>
<dbReference type="Proteomes" id="UP000325563">
    <property type="component" value="Chromosome"/>
</dbReference>
<comment type="similarity">
    <text evidence="6">Belongs to the MIP/aquaporin (TC 1.A.8) family.</text>
</comment>
<evidence type="ECO:0000256" key="3">
    <source>
        <dbReference type="ARBA" id="ARBA00022692"/>
    </source>
</evidence>
<reference evidence="9 10" key="1">
    <citation type="submission" date="2017-09" db="EMBL/GenBank/DDBJ databases">
        <authorList>
            <person name="Lee N."/>
            <person name="Cho B.-K."/>
        </authorList>
    </citation>
    <scope>NUCLEOTIDE SEQUENCE [LARGE SCALE GENOMIC DNA]</scope>
    <source>
        <strain evidence="9 10">ATCC 27476</strain>
    </source>
</reference>
<feature type="transmembrane region" description="Helical" evidence="8">
    <location>
        <begin position="157"/>
        <end position="180"/>
    </location>
</feature>
<feature type="transmembrane region" description="Helical" evidence="8">
    <location>
        <begin position="115"/>
        <end position="137"/>
    </location>
</feature>
<dbReference type="Pfam" id="PF00230">
    <property type="entry name" value="MIP"/>
    <property type="match status" value="1"/>
</dbReference>
<proteinExistence type="inferred from homology"/>
<gene>
    <name evidence="9" type="ORF">CP980_31870</name>
</gene>
<feature type="transmembrane region" description="Helical" evidence="8">
    <location>
        <begin position="33"/>
        <end position="53"/>
    </location>
</feature>
<evidence type="ECO:0000313" key="10">
    <source>
        <dbReference type="Proteomes" id="UP000325563"/>
    </source>
</evidence>
<comment type="subcellular location">
    <subcellularLocation>
        <location evidence="1">Membrane</location>
        <topology evidence="1">Multi-pass membrane protein</topology>
    </subcellularLocation>
</comment>
<dbReference type="InterPro" id="IPR023271">
    <property type="entry name" value="Aquaporin-like"/>
</dbReference>
<dbReference type="EMBL" id="CP023692">
    <property type="protein sequence ID" value="QEV50231.1"/>
    <property type="molecule type" value="Genomic_DNA"/>
</dbReference>
<sequence>MSRTGSLAASPGTRVGSGPAPVRTGSVRAGWPLYEFALTAMLMFAVVTVIRWVLDPASPFFLADFQQALLVVGALTGAMVCGLILSPWGRLSGAHMNPAITFALWRLKFFPGRTVVVYVFAQLCGSLVGTVLARLAWGPAVARVGYGAVAAAPSWDGWAVFAAEGACLVPVTLMIGFFLAHPARERWFPWVLAVLVCAIIAVLGPLSGGAANPARQFGPALMSGTTAYLWIYLVAPGLGAALGAAAHHRMTAPSYGYGR</sequence>
<keyword evidence="10" id="KW-1185">Reference proteome</keyword>
<accession>A0A5J6JK79</accession>
<evidence type="ECO:0000256" key="1">
    <source>
        <dbReference type="ARBA" id="ARBA00004141"/>
    </source>
</evidence>
<evidence type="ECO:0000256" key="4">
    <source>
        <dbReference type="ARBA" id="ARBA00022989"/>
    </source>
</evidence>
<evidence type="ECO:0000313" key="9">
    <source>
        <dbReference type="EMBL" id="QEV50231.1"/>
    </source>
</evidence>
<organism evidence="9 10">
    <name type="scientific">Streptomyces vinaceus</name>
    <dbReference type="NCBI Taxonomy" id="1960"/>
    <lineage>
        <taxon>Bacteria</taxon>
        <taxon>Bacillati</taxon>
        <taxon>Actinomycetota</taxon>
        <taxon>Actinomycetes</taxon>
        <taxon>Kitasatosporales</taxon>
        <taxon>Streptomycetaceae</taxon>
        <taxon>Streptomyces</taxon>
    </lineage>
</organism>
<dbReference type="InterPro" id="IPR000425">
    <property type="entry name" value="MIP"/>
</dbReference>
<dbReference type="PRINTS" id="PR00783">
    <property type="entry name" value="MINTRINSICP"/>
</dbReference>
<feature type="region of interest" description="Disordered" evidence="7">
    <location>
        <begin position="1"/>
        <end position="20"/>
    </location>
</feature>
<dbReference type="KEGG" id="svn:CP980_31870"/>
<keyword evidence="4 8" id="KW-1133">Transmembrane helix</keyword>
<evidence type="ECO:0000256" key="5">
    <source>
        <dbReference type="ARBA" id="ARBA00023136"/>
    </source>
</evidence>
<dbReference type="InterPro" id="IPR034294">
    <property type="entry name" value="Aquaporin_transptr"/>
</dbReference>
<evidence type="ECO:0000256" key="7">
    <source>
        <dbReference type="SAM" id="MobiDB-lite"/>
    </source>
</evidence>
<keyword evidence="3 6" id="KW-0812">Transmembrane</keyword>
<keyword evidence="5 8" id="KW-0472">Membrane</keyword>
<feature type="transmembrane region" description="Helical" evidence="8">
    <location>
        <begin position="227"/>
        <end position="246"/>
    </location>
</feature>
<evidence type="ECO:0008006" key="11">
    <source>
        <dbReference type="Google" id="ProtNLM"/>
    </source>
</evidence>
<dbReference type="GO" id="GO:0015267">
    <property type="term" value="F:channel activity"/>
    <property type="evidence" value="ECO:0007669"/>
    <property type="project" value="InterPro"/>
</dbReference>
<dbReference type="PANTHER" id="PTHR45724">
    <property type="entry name" value="AQUAPORIN NIP2-1"/>
    <property type="match status" value="1"/>
</dbReference>
<evidence type="ECO:0000256" key="8">
    <source>
        <dbReference type="SAM" id="Phobius"/>
    </source>
</evidence>
<dbReference type="InterPro" id="IPR022357">
    <property type="entry name" value="MIP_CS"/>
</dbReference>
<dbReference type="GO" id="GO:0016020">
    <property type="term" value="C:membrane"/>
    <property type="evidence" value="ECO:0007669"/>
    <property type="project" value="UniProtKB-SubCell"/>
</dbReference>
<evidence type="ECO:0000256" key="2">
    <source>
        <dbReference type="ARBA" id="ARBA00022448"/>
    </source>
</evidence>
<protein>
    <recommendedName>
        <fullName evidence="11">Aquaporin family protein</fullName>
    </recommendedName>
</protein>